<feature type="region of interest" description="Disordered" evidence="1">
    <location>
        <begin position="621"/>
        <end position="644"/>
    </location>
</feature>
<evidence type="ECO:0000256" key="1">
    <source>
        <dbReference type="SAM" id="MobiDB-lite"/>
    </source>
</evidence>
<evidence type="ECO:0000313" key="2">
    <source>
        <dbReference type="EMBL" id="CAD6933458.1"/>
    </source>
</evidence>
<reference evidence="2" key="1">
    <citation type="submission" date="2020-10" db="EMBL/GenBank/DDBJ databases">
        <authorList>
            <person name="Sedaghatjoo S."/>
        </authorList>
    </citation>
    <scope>NUCLEOTIDE SEQUENCE</scope>
    <source>
        <strain evidence="2">AZH3</strain>
    </source>
</reference>
<keyword evidence="3" id="KW-1185">Reference proteome</keyword>
<proteinExistence type="predicted"/>
<feature type="region of interest" description="Disordered" evidence="1">
    <location>
        <begin position="259"/>
        <end position="331"/>
    </location>
</feature>
<sequence>MPSTAPELDEPVSLSRPTTPSFSKMFFKSPAAVLRKSTANAAKRVDRSALPRPHTTSGLPMHLSSYVSFCAYSSQWDPSIYGAGNPCPPPPRGTLNDSKLAFLDWQMALIKFERERDAANNENRIRAEHSTLQTVESVDVDTFEVLAGNGEAVEHLVQETALRAGVNQLEVPEESLVRTRKPVQRLSGFAPRPHTTDGSITTAYVPKIPGRFYAVAQPRDEEPEFQPTAMASVAPAPSAQDIEASTRMMMNAVLVPVHSNDTEESSGASTPSTSTSPSVIGSSSGSEWAAASGRATGSRHRATSSVATSAFEAHERRNGFGSKGPVSSHNFNTRDAAYELSDPEATKYNQNKPLPPLGVGPNMFFSPPPFAPNHYNDLAPVRESSHATPQPVVGAREPQQTKSSRSPDRASRQADAVNADTQDRPLSSASVLASGRSRSVLSRAVNRFRPTTPSASTERDSEVSTSATNSAVKTTSSRLSFFNSGREVSRKRSRSTGATSFLDSSEDSAQRRQDAIEAAQGQRQRAKSALPPRPNSRMTSVLSLRPTFRRAASAAVQPSKAPARLHHQEPQQDTAAAEESSVFEEVQDELAESEDRRALTSMSTRQRSGNLFKAANNWLRSRSRADEVGSSPRTSVRSPAHPRVDAAMFSPSSALISAA</sequence>
<dbReference type="EMBL" id="CAJHJG010003585">
    <property type="protein sequence ID" value="CAD6933458.1"/>
    <property type="molecule type" value="Genomic_DNA"/>
</dbReference>
<feature type="compositionally biased region" description="Acidic residues" evidence="1">
    <location>
        <begin position="581"/>
        <end position="592"/>
    </location>
</feature>
<feature type="region of interest" description="Disordered" evidence="1">
    <location>
        <begin position="375"/>
        <end position="605"/>
    </location>
</feature>
<accession>A0ABN7IYV5</accession>
<gene>
    <name evidence="2" type="ORF">JKIAZH3_G4212</name>
</gene>
<feature type="compositionally biased region" description="Low complexity" evidence="1">
    <location>
        <begin position="265"/>
        <end position="293"/>
    </location>
</feature>
<feature type="compositionally biased region" description="Polar residues" evidence="1">
    <location>
        <begin position="463"/>
        <end position="483"/>
    </location>
</feature>
<organism evidence="2 3">
    <name type="scientific">Tilletia caries</name>
    <name type="common">wheat bunt fungus</name>
    <dbReference type="NCBI Taxonomy" id="13290"/>
    <lineage>
        <taxon>Eukaryota</taxon>
        <taxon>Fungi</taxon>
        <taxon>Dikarya</taxon>
        <taxon>Basidiomycota</taxon>
        <taxon>Ustilaginomycotina</taxon>
        <taxon>Exobasidiomycetes</taxon>
        <taxon>Tilletiales</taxon>
        <taxon>Tilletiaceae</taxon>
        <taxon>Tilletia</taxon>
    </lineage>
</organism>
<evidence type="ECO:0000313" key="3">
    <source>
        <dbReference type="Proteomes" id="UP000836402"/>
    </source>
</evidence>
<feature type="compositionally biased region" description="Polar residues" evidence="1">
    <location>
        <begin position="424"/>
        <end position="440"/>
    </location>
</feature>
<name>A0ABN7IYV5_9BASI</name>
<dbReference type="Proteomes" id="UP000836402">
    <property type="component" value="Unassembled WGS sequence"/>
</dbReference>
<protein>
    <submittedName>
        <fullName evidence="2">Uncharacterized protein</fullName>
    </submittedName>
</protein>
<comment type="caution">
    <text evidence="2">The sequence shown here is derived from an EMBL/GenBank/DDBJ whole genome shotgun (WGS) entry which is preliminary data.</text>
</comment>